<dbReference type="RefSeq" id="WP_180047259.1">
    <property type="nucleotide sequence ID" value="NZ_CP048659.1"/>
</dbReference>
<dbReference type="Gene3D" id="3.30.420.240">
    <property type="match status" value="1"/>
</dbReference>
<dbReference type="Proteomes" id="UP000593966">
    <property type="component" value="Chromosome"/>
</dbReference>
<reference evidence="1 2" key="1">
    <citation type="submission" date="2020-02" db="EMBL/GenBank/DDBJ databases">
        <title>Tigecycline-resistant Acinetobacter species from pigs and migratory birds.</title>
        <authorList>
            <person name="Chen C."/>
            <person name="Sun J."/>
            <person name="Liao X.-P."/>
            <person name="Liu Y.-H."/>
        </authorList>
    </citation>
    <scope>NUCLEOTIDE SEQUENCE [LARGE SCALE GENOMIC DNA]</scope>
    <source>
        <strain evidence="1 2">YH12207_T</strain>
    </source>
</reference>
<name>A0A7S7AI93_9GAMM</name>
<keyword evidence="2" id="KW-1185">Reference proteome</keyword>
<organism evidence="1 2">
    <name type="scientific">Acinetobacter piscicola</name>
    <dbReference type="NCBI Taxonomy" id="2006115"/>
    <lineage>
        <taxon>Bacteria</taxon>
        <taxon>Pseudomonadati</taxon>
        <taxon>Pseudomonadota</taxon>
        <taxon>Gammaproteobacteria</taxon>
        <taxon>Moraxellales</taxon>
        <taxon>Moraxellaceae</taxon>
        <taxon>Acinetobacter</taxon>
    </lineage>
</organism>
<dbReference type="Gene3D" id="3.40.50.300">
    <property type="entry name" value="P-loop containing nucleotide triphosphate hydrolases"/>
    <property type="match status" value="1"/>
</dbReference>
<dbReference type="AlphaFoldDB" id="A0A7S7AI93"/>
<evidence type="ECO:0000313" key="2">
    <source>
        <dbReference type="Proteomes" id="UP000593966"/>
    </source>
</evidence>
<protein>
    <submittedName>
        <fullName evidence="1">Terminase</fullName>
    </submittedName>
</protein>
<sequence length="558" mass="63178">MTYALEEIAPLIKEWTINIRLPEVVAEMTRRYYYKALIEQCELSQEAELYKCKNDPVHWFNQWIWTYDPRGMAFGLPANIPFVLRPKQVELVDWLLERESTQTHGLIEKSRDEGMSYVVLGFFLHRWLFVEGFAGGVGSRKEELVDKKGDPKTLFHKFRDMFSKMPDWMKPKKFVEKVHDNYMRIINPDNGATITGEAGDNIGRGGRTTMYFLDEWAFVEHQEAVDAAISQNTNVHIKGSTPNGIGDRFYRDRFSGRYSVFTMPWRANPDKNWTIEYSGKIIHPWYEKQLATLDDVVLAQEVDINYAASVEGVLIPSAWVQAAIDAHIKLKIQPSGERIGGLDVADEGKDKNSFADRHGIVLQYLATWSGVGDDIFGTTQKAIDISLERNLDHFLYDADGLGAGCRGDARVINELNQEKGIPKIDVDPFRGSGSVFEPDEEMVEARKNIDFFANLKAQAWWSLRLRFQNTYRALKGMEFDPDSIISLSSEDLPKAELEALTTELSQPTYTKNGAGKILVNKQPDGASSPNRADSVMICFSGVEGRKGIQPTGAGSRIY</sequence>
<gene>
    <name evidence="1" type="ORF">G0028_14155</name>
</gene>
<dbReference type="InterPro" id="IPR027417">
    <property type="entry name" value="P-loop_NTPase"/>
</dbReference>
<proteinExistence type="predicted"/>
<evidence type="ECO:0000313" key="1">
    <source>
        <dbReference type="EMBL" id="QOW46942.1"/>
    </source>
</evidence>
<accession>A0A7S7AI93</accession>
<dbReference type="EMBL" id="CP048659">
    <property type="protein sequence ID" value="QOW46942.1"/>
    <property type="molecule type" value="Genomic_DNA"/>
</dbReference>